<proteinExistence type="predicted"/>
<gene>
    <name evidence="3" type="ORF">MNBD_GAMMA13-1860</name>
</gene>
<organism evidence="3">
    <name type="scientific">hydrothermal vent metagenome</name>
    <dbReference type="NCBI Taxonomy" id="652676"/>
    <lineage>
        <taxon>unclassified sequences</taxon>
        <taxon>metagenomes</taxon>
        <taxon>ecological metagenomes</taxon>
    </lineage>
</organism>
<dbReference type="Gene3D" id="3.40.50.300">
    <property type="entry name" value="P-loop containing nucleotide triphosphate hydrolases"/>
    <property type="match status" value="1"/>
</dbReference>
<dbReference type="InterPro" id="IPR052026">
    <property type="entry name" value="ExeA_AAA_ATPase_DNA-bind"/>
</dbReference>
<dbReference type="InterPro" id="IPR049945">
    <property type="entry name" value="AAA_22"/>
</dbReference>
<protein>
    <submittedName>
        <fullName evidence="3">General secretion pathway protein A</fullName>
    </submittedName>
</protein>
<dbReference type="SMART" id="SM00382">
    <property type="entry name" value="AAA"/>
    <property type="match status" value="1"/>
</dbReference>
<dbReference type="Pfam" id="PF13401">
    <property type="entry name" value="AAA_22"/>
    <property type="match status" value="1"/>
</dbReference>
<name>A0A3B0YX11_9ZZZZ</name>
<evidence type="ECO:0000259" key="2">
    <source>
        <dbReference type="SMART" id="SM00382"/>
    </source>
</evidence>
<feature type="non-terminal residue" evidence="3">
    <location>
        <position position="376"/>
    </location>
</feature>
<dbReference type="SUPFAM" id="SSF52540">
    <property type="entry name" value="P-loop containing nucleoside triphosphate hydrolases"/>
    <property type="match status" value="1"/>
</dbReference>
<dbReference type="EMBL" id="UOFK01000163">
    <property type="protein sequence ID" value="VAW78729.1"/>
    <property type="molecule type" value="Genomic_DNA"/>
</dbReference>
<evidence type="ECO:0000313" key="3">
    <source>
        <dbReference type="EMBL" id="VAW78729.1"/>
    </source>
</evidence>
<dbReference type="AlphaFoldDB" id="A0A3B0YX11"/>
<dbReference type="GO" id="GO:0016887">
    <property type="term" value="F:ATP hydrolysis activity"/>
    <property type="evidence" value="ECO:0007669"/>
    <property type="project" value="InterPro"/>
</dbReference>
<dbReference type="PANTHER" id="PTHR35894">
    <property type="entry name" value="GENERAL SECRETION PATHWAY PROTEIN A-RELATED"/>
    <property type="match status" value="1"/>
</dbReference>
<sequence length="376" mass="41802">MYNKFYGFRENPFSLLPDPDFLFVGREHGAALNLLELAVLNQSGFCVISGEIGAGKTTIVRELLNRLNDQVRVGLITNTHTSFNDLMRWVLAAFDLKMTSTDGVLMHRKFTQFVTEQFKNGKHTLLIIDEAQNLSVAALEQLRMLSNINSGSDLLLQVVLVGQRELREKLARPELEQFAQRISIDYFLKPLSETDTASYISHRVAHAGGKSSLFDQEACAQIYRHCEGVPRVINRLCDLSLVYGYAENAPAISAKLVNAVVTEHKFTKSGMGEDIADPVALKAIPVTNSKKETQESAMITASQKKQNEAVQPIEVKAQPTEVKAQPIEVKAQPIEVKKEEISVVKPAQPNEQPPKQEVSAEPREKPRKVAQVQAAK</sequence>
<evidence type="ECO:0000256" key="1">
    <source>
        <dbReference type="SAM" id="MobiDB-lite"/>
    </source>
</evidence>
<accession>A0A3B0YX11</accession>
<reference evidence="3" key="1">
    <citation type="submission" date="2018-06" db="EMBL/GenBank/DDBJ databases">
        <authorList>
            <person name="Zhirakovskaya E."/>
        </authorList>
    </citation>
    <scope>NUCLEOTIDE SEQUENCE</scope>
</reference>
<feature type="region of interest" description="Disordered" evidence="1">
    <location>
        <begin position="341"/>
        <end position="376"/>
    </location>
</feature>
<feature type="domain" description="AAA+ ATPase" evidence="2">
    <location>
        <begin position="42"/>
        <end position="183"/>
    </location>
</feature>
<dbReference type="InterPro" id="IPR003593">
    <property type="entry name" value="AAA+_ATPase"/>
</dbReference>
<dbReference type="PANTHER" id="PTHR35894:SF1">
    <property type="entry name" value="PHOSPHORIBULOKINASE _ URIDINE KINASE FAMILY"/>
    <property type="match status" value="1"/>
</dbReference>
<dbReference type="CDD" id="cd00009">
    <property type="entry name" value="AAA"/>
    <property type="match status" value="1"/>
</dbReference>
<dbReference type="InterPro" id="IPR027417">
    <property type="entry name" value="P-loop_NTPase"/>
</dbReference>